<dbReference type="PANTHER" id="PTHR46528:SF1">
    <property type="entry name" value="PROTEIN SON"/>
    <property type="match status" value="1"/>
</dbReference>
<dbReference type="SUPFAM" id="SSF54768">
    <property type="entry name" value="dsRNA-binding domain-like"/>
    <property type="match status" value="1"/>
</dbReference>
<dbReference type="AlphaFoldDB" id="A0A1A9WRY2"/>
<feature type="region of interest" description="Disordered" evidence="2">
    <location>
        <begin position="311"/>
        <end position="417"/>
    </location>
</feature>
<dbReference type="PROSITE" id="PS50174">
    <property type="entry name" value="G_PATCH"/>
    <property type="match status" value="1"/>
</dbReference>
<feature type="compositionally biased region" description="Acidic residues" evidence="2">
    <location>
        <begin position="63"/>
        <end position="81"/>
    </location>
</feature>
<dbReference type="SMART" id="SM00358">
    <property type="entry name" value="DSRM"/>
    <property type="match status" value="1"/>
</dbReference>
<evidence type="ECO:0000313" key="5">
    <source>
        <dbReference type="EnsemblMetazoa" id="GBRI029942-PA"/>
    </source>
</evidence>
<dbReference type="SMART" id="SM00443">
    <property type="entry name" value="G_patch"/>
    <property type="match status" value="1"/>
</dbReference>
<evidence type="ECO:0000259" key="4">
    <source>
        <dbReference type="PROSITE" id="PS50174"/>
    </source>
</evidence>
<evidence type="ECO:0008006" key="7">
    <source>
        <dbReference type="Google" id="ProtNLM"/>
    </source>
</evidence>
<evidence type="ECO:0000256" key="1">
    <source>
        <dbReference type="PROSITE-ProRule" id="PRU00266"/>
    </source>
</evidence>
<proteinExistence type="predicted"/>
<dbReference type="GO" id="GO:0051726">
    <property type="term" value="P:regulation of cell cycle"/>
    <property type="evidence" value="ECO:0007669"/>
    <property type="project" value="InterPro"/>
</dbReference>
<feature type="compositionally biased region" description="Basic and acidic residues" evidence="2">
    <location>
        <begin position="207"/>
        <end position="236"/>
    </location>
</feature>
<feature type="compositionally biased region" description="Basic residues" evidence="2">
    <location>
        <begin position="399"/>
        <end position="414"/>
    </location>
</feature>
<feature type="compositionally biased region" description="Basic residues" evidence="2">
    <location>
        <begin position="135"/>
        <end position="152"/>
    </location>
</feature>
<dbReference type="Proteomes" id="UP000091820">
    <property type="component" value="Unassembled WGS sequence"/>
</dbReference>
<dbReference type="PROSITE" id="PS50137">
    <property type="entry name" value="DS_RBD"/>
    <property type="match status" value="1"/>
</dbReference>
<organism evidence="5 6">
    <name type="scientific">Glossina brevipalpis</name>
    <dbReference type="NCBI Taxonomy" id="37001"/>
    <lineage>
        <taxon>Eukaryota</taxon>
        <taxon>Metazoa</taxon>
        <taxon>Ecdysozoa</taxon>
        <taxon>Arthropoda</taxon>
        <taxon>Hexapoda</taxon>
        <taxon>Insecta</taxon>
        <taxon>Pterygota</taxon>
        <taxon>Neoptera</taxon>
        <taxon>Endopterygota</taxon>
        <taxon>Diptera</taxon>
        <taxon>Brachycera</taxon>
        <taxon>Muscomorpha</taxon>
        <taxon>Hippoboscoidea</taxon>
        <taxon>Glossinidae</taxon>
        <taxon>Glossina</taxon>
    </lineage>
</organism>
<dbReference type="InterPro" id="IPR000467">
    <property type="entry name" value="G_patch_dom"/>
</dbReference>
<feature type="domain" description="G-patch" evidence="4">
    <location>
        <begin position="763"/>
        <end position="809"/>
    </location>
</feature>
<accession>A0A1A9WRY2</accession>
<dbReference type="VEuPathDB" id="VectorBase:GBRI029942"/>
<dbReference type="InterPro" id="IPR032922">
    <property type="entry name" value="SON"/>
</dbReference>
<dbReference type="GO" id="GO:0048024">
    <property type="term" value="P:regulation of mRNA splicing, via spliceosome"/>
    <property type="evidence" value="ECO:0007669"/>
    <property type="project" value="TreeGrafter"/>
</dbReference>
<evidence type="ECO:0000313" key="6">
    <source>
        <dbReference type="Proteomes" id="UP000091820"/>
    </source>
</evidence>
<dbReference type="STRING" id="37001.A0A1A9WRY2"/>
<protein>
    <recommendedName>
        <fullName evidence="7">Protein SON</fullName>
    </recommendedName>
</protein>
<reference evidence="6" key="1">
    <citation type="submission" date="2014-03" db="EMBL/GenBank/DDBJ databases">
        <authorList>
            <person name="Aksoy S."/>
            <person name="Warren W."/>
            <person name="Wilson R.K."/>
        </authorList>
    </citation>
    <scope>NUCLEOTIDE SEQUENCE [LARGE SCALE GENOMIC DNA]</scope>
    <source>
        <strain evidence="6">IAEA</strain>
    </source>
</reference>
<evidence type="ECO:0000259" key="3">
    <source>
        <dbReference type="PROSITE" id="PS50137"/>
    </source>
</evidence>
<dbReference type="Pfam" id="PF01585">
    <property type="entry name" value="G-patch"/>
    <property type="match status" value="1"/>
</dbReference>
<feature type="compositionally biased region" description="Basic and acidic residues" evidence="2">
    <location>
        <begin position="331"/>
        <end position="344"/>
    </location>
</feature>
<reference evidence="5" key="2">
    <citation type="submission" date="2020-05" db="UniProtKB">
        <authorList>
            <consortium name="EnsemblMetazoa"/>
        </authorList>
    </citation>
    <scope>IDENTIFICATION</scope>
    <source>
        <strain evidence="5">IAEA</strain>
    </source>
</reference>
<dbReference type="CDD" id="cd19870">
    <property type="entry name" value="DSRM_SON-like"/>
    <property type="match status" value="1"/>
</dbReference>
<keyword evidence="1" id="KW-0694">RNA-binding</keyword>
<feature type="compositionally biased region" description="Basic and acidic residues" evidence="2">
    <location>
        <begin position="366"/>
        <end position="392"/>
    </location>
</feature>
<feature type="region of interest" description="Disordered" evidence="2">
    <location>
        <begin position="48"/>
        <end position="107"/>
    </location>
</feature>
<dbReference type="InterPro" id="IPR014720">
    <property type="entry name" value="dsRBD_dom"/>
</dbReference>
<dbReference type="Pfam" id="PF00035">
    <property type="entry name" value="dsrm"/>
    <property type="match status" value="1"/>
</dbReference>
<feature type="region of interest" description="Disordered" evidence="2">
    <location>
        <begin position="120"/>
        <end position="267"/>
    </location>
</feature>
<evidence type="ECO:0000256" key="2">
    <source>
        <dbReference type="SAM" id="MobiDB-lite"/>
    </source>
</evidence>
<feature type="compositionally biased region" description="Basic residues" evidence="2">
    <location>
        <begin position="166"/>
        <end position="181"/>
    </location>
</feature>
<dbReference type="Gene3D" id="3.30.160.20">
    <property type="match status" value="1"/>
</dbReference>
<dbReference type="GO" id="GO:0003723">
    <property type="term" value="F:RNA binding"/>
    <property type="evidence" value="ECO:0007669"/>
    <property type="project" value="UniProtKB-UniRule"/>
</dbReference>
<feature type="compositionally biased region" description="Basic and acidic residues" evidence="2">
    <location>
        <begin position="182"/>
        <end position="200"/>
    </location>
</feature>
<dbReference type="PANTHER" id="PTHR46528">
    <property type="entry name" value="PROTEIN SON"/>
    <property type="match status" value="1"/>
</dbReference>
<feature type="compositionally biased region" description="Polar residues" evidence="2">
    <location>
        <begin position="154"/>
        <end position="163"/>
    </location>
</feature>
<dbReference type="EnsemblMetazoa" id="GBRI029942-RA">
    <property type="protein sequence ID" value="GBRI029942-PA"/>
    <property type="gene ID" value="GBRI029942"/>
</dbReference>
<feature type="compositionally biased region" description="Basic and acidic residues" evidence="2">
    <location>
        <begin position="88"/>
        <end position="102"/>
    </location>
</feature>
<name>A0A1A9WRY2_9MUSC</name>
<sequence>MANEIESIDQVVKFKEEKSDPEIEKKIRLLTGTTAIIKAEPLDCHNGIVEVNNRDNNVNSSDDNADSDMDDESADDGDDVSQDTQNSSEKHENEKDDKKSVEPVKSSNEILTELFKVFNVAPPDELLDDKNLINKVKKHKKEKKKKHNKKNKSPNEQSDSESGISKGKRKHKKKKSHKHKHKDSEKAKVKPKGKDKEKGSGGRTKGFHKDSTEKKKGHEIVKSKVQDKSKFKEVSSKHLPLNKNNKDCNTSSDHKRRHDKLENVNNVKKRRSEIFNDFYKDFREKDSDREQRHGSRERELKIKKENLERVISDSSKSEGEISDTTLSDEETYLKEREPVRETSSLRHSKNRSRNSFYDGIKRTRSRDRVDDRDRDCTRSRDRYRDRGRERSKYSSNSRRYSRHSRSRSRTRSRSRYHDLGIDKKRLLEIARKNAISMFKRGNLPGCDNMTQEIKDKVLLKMRYGGRTVEDLTEFCKKISNGEHLSDLSSDEDSDVDKSGNAKAFHHPFQLKEREPIVMHIRNCKPIVPATVKTDDQTKAITMQFPVSSGQQHRLTESWILVEAKDKLPSLPALSTINPITNIFKNTMPKNVLGKSLPAEEEQEPAFKSVPPTATTTTTTTESIINADINAVNTEVALAASMNGATIAASTIEIAGVDFVPDVPIPSSTDTVFTQHEGPPLDVSSIISKRLNAMRRLQENPMDSEALKMMYSSQREMTSWASSKHLPGQFTGSTGANILKPSELNSGPQVWARRDQLTSTKPVTGGVGMQLLQKMGWKPGEGLGRDKNGALHPLLLDVKLDKRGLIAQDDCNGFANRKLNPTKKRLVSGKAQTQLNIQDRHPVCLLNELTSKRKWTPPTYILTNQKGPSHSRMFMFSVSVNGQTFTPDRACNTKKEAKLLAAKYCLQQIGIL</sequence>
<keyword evidence="6" id="KW-1185">Reference proteome</keyword>
<feature type="domain" description="DRBM" evidence="3">
    <location>
        <begin position="840"/>
        <end position="910"/>
    </location>
</feature>